<dbReference type="Proteomes" id="UP000634136">
    <property type="component" value="Unassembled WGS sequence"/>
</dbReference>
<organism evidence="1 2">
    <name type="scientific">Senna tora</name>
    <dbReference type="NCBI Taxonomy" id="362788"/>
    <lineage>
        <taxon>Eukaryota</taxon>
        <taxon>Viridiplantae</taxon>
        <taxon>Streptophyta</taxon>
        <taxon>Embryophyta</taxon>
        <taxon>Tracheophyta</taxon>
        <taxon>Spermatophyta</taxon>
        <taxon>Magnoliopsida</taxon>
        <taxon>eudicotyledons</taxon>
        <taxon>Gunneridae</taxon>
        <taxon>Pentapetalae</taxon>
        <taxon>rosids</taxon>
        <taxon>fabids</taxon>
        <taxon>Fabales</taxon>
        <taxon>Fabaceae</taxon>
        <taxon>Caesalpinioideae</taxon>
        <taxon>Cassia clade</taxon>
        <taxon>Senna</taxon>
    </lineage>
</organism>
<evidence type="ECO:0000313" key="2">
    <source>
        <dbReference type="Proteomes" id="UP000634136"/>
    </source>
</evidence>
<keyword evidence="2" id="KW-1185">Reference proteome</keyword>
<evidence type="ECO:0000313" key="1">
    <source>
        <dbReference type="EMBL" id="KAF7833643.1"/>
    </source>
</evidence>
<proteinExistence type="predicted"/>
<comment type="caution">
    <text evidence="1">The sequence shown here is derived from an EMBL/GenBank/DDBJ whole genome shotgun (WGS) entry which is preliminary data.</text>
</comment>
<reference evidence="1" key="1">
    <citation type="submission" date="2020-09" db="EMBL/GenBank/DDBJ databases">
        <title>Genome-Enabled Discovery of Anthraquinone Biosynthesis in Senna tora.</title>
        <authorList>
            <person name="Kang S.-H."/>
            <person name="Pandey R.P."/>
            <person name="Lee C.-M."/>
            <person name="Sim J.-S."/>
            <person name="Jeong J.-T."/>
            <person name="Choi B.-S."/>
            <person name="Jung M."/>
            <person name="Ginzburg D."/>
            <person name="Zhao K."/>
            <person name="Won S.Y."/>
            <person name="Oh T.-J."/>
            <person name="Yu Y."/>
            <person name="Kim N.-H."/>
            <person name="Lee O.R."/>
            <person name="Lee T.-H."/>
            <person name="Bashyal P."/>
            <person name="Kim T.-S."/>
            <person name="Lee W.-H."/>
            <person name="Kawkins C."/>
            <person name="Kim C.-K."/>
            <person name="Kim J.S."/>
            <person name="Ahn B.O."/>
            <person name="Rhee S.Y."/>
            <person name="Sohng J.K."/>
        </authorList>
    </citation>
    <scope>NUCLEOTIDE SEQUENCE</scope>
    <source>
        <tissue evidence="1">Leaf</tissue>
    </source>
</reference>
<dbReference type="EMBL" id="JAAIUW010000005">
    <property type="protein sequence ID" value="KAF7833643.1"/>
    <property type="molecule type" value="Genomic_DNA"/>
</dbReference>
<accession>A0A834WWK4</accession>
<sequence length="52" mass="5515">MNPAKDLGYWVTGSIAVSPGLSKTRRINPVQFINTARIGLVPGTCPGRSTLC</sequence>
<gene>
    <name evidence="1" type="ORF">G2W53_015976</name>
</gene>
<protein>
    <submittedName>
        <fullName evidence="1">Uncharacterized protein</fullName>
    </submittedName>
</protein>
<name>A0A834WWK4_9FABA</name>
<dbReference type="AlphaFoldDB" id="A0A834WWK4"/>